<keyword evidence="2" id="KW-1185">Reference proteome</keyword>
<proteinExistence type="predicted"/>
<organism evidence="1 2">
    <name type="scientific">Akkermansia biwaensis</name>
    <dbReference type="NCBI Taxonomy" id="2946555"/>
    <lineage>
        <taxon>Bacteria</taxon>
        <taxon>Pseudomonadati</taxon>
        <taxon>Verrucomicrobiota</taxon>
        <taxon>Verrucomicrobiia</taxon>
        <taxon>Verrucomicrobiales</taxon>
        <taxon>Akkermansiaceae</taxon>
        <taxon>Akkermansia</taxon>
    </lineage>
</organism>
<protein>
    <recommendedName>
        <fullName evidence="3">HEPN domain-containing protein</fullName>
    </recommendedName>
</protein>
<dbReference type="Proteomes" id="UP001062263">
    <property type="component" value="Chromosome"/>
</dbReference>
<accession>A0ABM7ZFF6</accession>
<evidence type="ECO:0000313" key="1">
    <source>
        <dbReference type="EMBL" id="BDL43403.1"/>
    </source>
</evidence>
<sequence>MCINSDIDLHEDGLHFIHLLEKLNKISSRLDSTDDAQSILDEARESIYAYLRIQYGDGNCISKKGLISCGKILRLHESLYLPGNKFIATKYDVKNKIFEYQQELVSAFLKRSNEIKQAERDVDQEIFKSLSELDCDMFNYDNFRSHLIKQGNEKEWLIRGLFFLIQEAYEGNQNAMSILLKNSNEGICSLALALILERQNRLRFILSQYHDLSWENTWGCIDKQKEMISDLLEKSIAQGEPWAKKIKEADIIAKSSLDFLKRMWK</sequence>
<name>A0ABM7ZFF6_9BACT</name>
<gene>
    <name evidence="1" type="ORF">Abiwalacus_09770</name>
</gene>
<dbReference type="RefSeq" id="WP_215437343.1">
    <property type="nucleotide sequence ID" value="NZ_AP025943.1"/>
</dbReference>
<evidence type="ECO:0000313" key="2">
    <source>
        <dbReference type="Proteomes" id="UP001062263"/>
    </source>
</evidence>
<dbReference type="EMBL" id="AP025943">
    <property type="protein sequence ID" value="BDL43403.1"/>
    <property type="molecule type" value="Genomic_DNA"/>
</dbReference>
<reference evidence="1" key="1">
    <citation type="submission" date="2022-06" db="EMBL/GenBank/DDBJ databases">
        <title>Akkermansia biwalacus sp. nov., an anaerobic mucin-degrading bacterium isolated from human intestine.</title>
        <authorList>
            <person name="Kobayashi Y."/>
            <person name="Inoue S."/>
            <person name="Kawahara T."/>
            <person name="Kohda N."/>
        </authorList>
    </citation>
    <scope>NUCLEOTIDE SEQUENCE</scope>
    <source>
        <strain evidence="1">WON2089</strain>
    </source>
</reference>
<evidence type="ECO:0008006" key="3">
    <source>
        <dbReference type="Google" id="ProtNLM"/>
    </source>
</evidence>